<dbReference type="InterPro" id="IPR018060">
    <property type="entry name" value="HTH_AraC"/>
</dbReference>
<dbReference type="SUPFAM" id="SSF51182">
    <property type="entry name" value="RmlC-like cupins"/>
    <property type="match status" value="1"/>
</dbReference>
<dbReference type="PROSITE" id="PS01124">
    <property type="entry name" value="HTH_ARAC_FAMILY_2"/>
    <property type="match status" value="1"/>
</dbReference>
<dbReference type="SUPFAM" id="SSF46689">
    <property type="entry name" value="Homeodomain-like"/>
    <property type="match status" value="2"/>
</dbReference>
<dbReference type="PANTHER" id="PTHR46796">
    <property type="entry name" value="HTH-TYPE TRANSCRIPTIONAL ACTIVATOR RHAS-RELATED"/>
    <property type="match status" value="1"/>
</dbReference>
<dbReference type="GO" id="GO:0043565">
    <property type="term" value="F:sequence-specific DNA binding"/>
    <property type="evidence" value="ECO:0007669"/>
    <property type="project" value="InterPro"/>
</dbReference>
<evidence type="ECO:0000259" key="4">
    <source>
        <dbReference type="PROSITE" id="PS01124"/>
    </source>
</evidence>
<proteinExistence type="predicted"/>
<dbReference type="InterPro" id="IPR032783">
    <property type="entry name" value="AraC_lig"/>
</dbReference>
<dbReference type="InterPro" id="IPR009057">
    <property type="entry name" value="Homeodomain-like_sf"/>
</dbReference>
<keyword evidence="6" id="KW-1185">Reference proteome</keyword>
<dbReference type="AlphaFoldDB" id="A0A4V4HQG4"/>
<reference evidence="5 6" key="2">
    <citation type="submission" date="2019-05" db="EMBL/GenBank/DDBJ databases">
        <title>Glycomyces buryatensis sp. nov.</title>
        <authorList>
            <person name="Nikitina E."/>
        </authorList>
    </citation>
    <scope>NUCLEOTIDE SEQUENCE [LARGE SCALE GENOMIC DNA]</scope>
    <source>
        <strain evidence="5 6">18</strain>
    </source>
</reference>
<evidence type="ECO:0000256" key="1">
    <source>
        <dbReference type="ARBA" id="ARBA00023015"/>
    </source>
</evidence>
<dbReference type="InterPro" id="IPR011051">
    <property type="entry name" value="RmlC_Cupin_sf"/>
</dbReference>
<name>A0A4V4HQG4_9ACTN</name>
<dbReference type="PANTHER" id="PTHR46796:SF13">
    <property type="entry name" value="HTH-TYPE TRANSCRIPTIONAL ACTIVATOR RHAS"/>
    <property type="match status" value="1"/>
</dbReference>
<dbReference type="InterPro" id="IPR050204">
    <property type="entry name" value="AraC_XylS_family_regulators"/>
</dbReference>
<dbReference type="GO" id="GO:0003700">
    <property type="term" value="F:DNA-binding transcription factor activity"/>
    <property type="evidence" value="ECO:0007669"/>
    <property type="project" value="InterPro"/>
</dbReference>
<protein>
    <submittedName>
        <fullName evidence="5">AraC family transcriptional regulator</fullName>
    </submittedName>
</protein>
<evidence type="ECO:0000256" key="3">
    <source>
        <dbReference type="ARBA" id="ARBA00023163"/>
    </source>
</evidence>
<evidence type="ECO:0000313" key="5">
    <source>
        <dbReference type="EMBL" id="THV33666.1"/>
    </source>
</evidence>
<dbReference type="PROSITE" id="PS00041">
    <property type="entry name" value="HTH_ARAC_FAMILY_1"/>
    <property type="match status" value="1"/>
</dbReference>
<dbReference type="InterPro" id="IPR018062">
    <property type="entry name" value="HTH_AraC-typ_CS"/>
</dbReference>
<keyword evidence="3" id="KW-0804">Transcription</keyword>
<reference evidence="6" key="1">
    <citation type="submission" date="2019-04" db="EMBL/GenBank/DDBJ databases">
        <title>Nocardioides xinjiangensis sp. nov.</title>
        <authorList>
            <person name="Liu S."/>
        </authorList>
    </citation>
    <scope>NUCLEOTIDE SEQUENCE [LARGE SCALE GENOMIC DNA]</scope>
    <source>
        <strain evidence="6">18</strain>
    </source>
</reference>
<accession>A0A4V4HQG4</accession>
<dbReference type="InterPro" id="IPR020449">
    <property type="entry name" value="Tscrpt_reg_AraC-type_HTH"/>
</dbReference>
<dbReference type="OrthoDB" id="241790at2"/>
<evidence type="ECO:0000256" key="2">
    <source>
        <dbReference type="ARBA" id="ARBA00023125"/>
    </source>
</evidence>
<gene>
    <name evidence="5" type="ORF">FAB82_26395</name>
</gene>
<dbReference type="SMART" id="SM00342">
    <property type="entry name" value="HTH_ARAC"/>
    <property type="match status" value="1"/>
</dbReference>
<dbReference type="Gene3D" id="1.10.10.60">
    <property type="entry name" value="Homeodomain-like"/>
    <property type="match status" value="2"/>
</dbReference>
<evidence type="ECO:0000313" key="6">
    <source>
        <dbReference type="Proteomes" id="UP000308760"/>
    </source>
</evidence>
<comment type="caution">
    <text evidence="5">The sequence shown here is derived from an EMBL/GenBank/DDBJ whole genome shotgun (WGS) entry which is preliminary data.</text>
</comment>
<feature type="domain" description="HTH araC/xylS-type" evidence="4">
    <location>
        <begin position="205"/>
        <end position="303"/>
    </location>
</feature>
<dbReference type="Pfam" id="PF12833">
    <property type="entry name" value="HTH_18"/>
    <property type="match status" value="1"/>
</dbReference>
<dbReference type="Pfam" id="PF12852">
    <property type="entry name" value="Cupin_6"/>
    <property type="match status" value="1"/>
</dbReference>
<organism evidence="5 6">
    <name type="scientific">Glycomyces buryatensis</name>
    <dbReference type="NCBI Taxonomy" id="2570927"/>
    <lineage>
        <taxon>Bacteria</taxon>
        <taxon>Bacillati</taxon>
        <taxon>Actinomycetota</taxon>
        <taxon>Actinomycetes</taxon>
        <taxon>Glycomycetales</taxon>
        <taxon>Glycomycetaceae</taxon>
        <taxon>Glycomyces</taxon>
    </lineage>
</organism>
<dbReference type="EMBL" id="STGY01000083">
    <property type="protein sequence ID" value="THV33666.1"/>
    <property type="molecule type" value="Genomic_DNA"/>
</dbReference>
<keyword evidence="2" id="KW-0238">DNA-binding</keyword>
<dbReference type="PRINTS" id="PR00032">
    <property type="entry name" value="HTHARAC"/>
</dbReference>
<dbReference type="Gene3D" id="2.60.120.10">
    <property type="entry name" value="Jelly Rolls"/>
    <property type="match status" value="1"/>
</dbReference>
<dbReference type="InterPro" id="IPR014710">
    <property type="entry name" value="RmlC-like_jellyroll"/>
</dbReference>
<keyword evidence="1" id="KW-0805">Transcription regulation</keyword>
<dbReference type="Proteomes" id="UP000308760">
    <property type="component" value="Unassembled WGS sequence"/>
</dbReference>
<sequence length="322" mass="34621">MDVLSDVMKVLRTGRPFVARFARVAPWSNHHRSHPDGFGVQIMVRGTAIVTTPNGRTLKLEEGDALLLPHGSEHYVADSLGTPVGQPCAAGEERSGVVVRSNDDDATHVALCMAYELSPGRTHPMIASMPNFVRIPRDPGARPELSHAIAMLDNELRSEISGGDTLVPALLDAILMYLLRAMLGHRSRDCRFTGWADALADGSVAAALEAIHADPSRQWTVASLGEVAGLSRSAFARRFTDLVGQPPLAYLTSWRLTLAARLLSDTDAPLSSVARQVGYASEFAFAAAFKRDFGTPPGRFRKDTPACEPDAATLFLAEAVPA</sequence>